<proteinExistence type="predicted"/>
<reference evidence="2" key="1">
    <citation type="submission" date="2023-10" db="EMBL/GenBank/DDBJ databases">
        <title>Genome assembly of Pristionchus species.</title>
        <authorList>
            <person name="Yoshida K."/>
            <person name="Sommer R.J."/>
        </authorList>
    </citation>
    <scope>NUCLEOTIDE SEQUENCE</scope>
    <source>
        <strain evidence="2">RS5133</strain>
    </source>
</reference>
<evidence type="ECO:0000313" key="3">
    <source>
        <dbReference type="Proteomes" id="UP001432322"/>
    </source>
</evidence>
<keyword evidence="1" id="KW-0812">Transmembrane</keyword>
<organism evidence="2 3">
    <name type="scientific">Pristionchus fissidentatus</name>
    <dbReference type="NCBI Taxonomy" id="1538716"/>
    <lineage>
        <taxon>Eukaryota</taxon>
        <taxon>Metazoa</taxon>
        <taxon>Ecdysozoa</taxon>
        <taxon>Nematoda</taxon>
        <taxon>Chromadorea</taxon>
        <taxon>Rhabditida</taxon>
        <taxon>Rhabditina</taxon>
        <taxon>Diplogasteromorpha</taxon>
        <taxon>Diplogasteroidea</taxon>
        <taxon>Neodiplogasteridae</taxon>
        <taxon>Pristionchus</taxon>
    </lineage>
</organism>
<feature type="non-terminal residue" evidence="2">
    <location>
        <position position="1"/>
    </location>
</feature>
<gene>
    <name evidence="2" type="ORF">PFISCL1PPCAC_13099</name>
</gene>
<evidence type="ECO:0000313" key="2">
    <source>
        <dbReference type="EMBL" id="GMT21802.1"/>
    </source>
</evidence>
<evidence type="ECO:0000256" key="1">
    <source>
        <dbReference type="SAM" id="Phobius"/>
    </source>
</evidence>
<feature type="transmembrane region" description="Helical" evidence="1">
    <location>
        <begin position="30"/>
        <end position="55"/>
    </location>
</feature>
<name>A0AAV5VQ36_9BILA</name>
<feature type="transmembrane region" description="Helical" evidence="1">
    <location>
        <begin position="67"/>
        <end position="88"/>
    </location>
</feature>
<keyword evidence="1" id="KW-0472">Membrane</keyword>
<keyword evidence="1" id="KW-1133">Transmembrane helix</keyword>
<dbReference type="EMBL" id="BTSY01000004">
    <property type="protein sequence ID" value="GMT21802.1"/>
    <property type="molecule type" value="Genomic_DNA"/>
</dbReference>
<sequence length="170" mass="19232">GGRLKRADFRELNHSITPSRRFITMFTHRICCCSATVASMTMAVIGIILTGWLALSGWLISNQLADNITLTVFVVLEVIACIMVFIACCTHKAIFMIPIIVIQFLNTCSLIGSAIYIFIWYSMDMWTIIYLGCSYAISISISLFISHCHVCCYKLLRFQAHMCHHHGYHA</sequence>
<evidence type="ECO:0008006" key="4">
    <source>
        <dbReference type="Google" id="ProtNLM"/>
    </source>
</evidence>
<comment type="caution">
    <text evidence="2">The sequence shown here is derived from an EMBL/GenBank/DDBJ whole genome shotgun (WGS) entry which is preliminary data.</text>
</comment>
<accession>A0AAV5VQ36</accession>
<protein>
    <recommendedName>
        <fullName evidence="4">MARVEL domain-containing protein</fullName>
    </recommendedName>
</protein>
<feature type="transmembrane region" description="Helical" evidence="1">
    <location>
        <begin position="127"/>
        <end position="152"/>
    </location>
</feature>
<feature type="transmembrane region" description="Helical" evidence="1">
    <location>
        <begin position="95"/>
        <end position="121"/>
    </location>
</feature>
<keyword evidence="3" id="KW-1185">Reference proteome</keyword>
<dbReference type="Proteomes" id="UP001432322">
    <property type="component" value="Unassembled WGS sequence"/>
</dbReference>
<dbReference type="AlphaFoldDB" id="A0AAV5VQ36"/>